<dbReference type="RefSeq" id="WP_161604687.1">
    <property type="nucleotide sequence ID" value="NZ_VWOX01000015.1"/>
</dbReference>
<keyword evidence="2" id="KW-1185">Reference proteome</keyword>
<evidence type="ECO:0000313" key="2">
    <source>
        <dbReference type="Proteomes" id="UP000324479"/>
    </source>
</evidence>
<comment type="caution">
    <text evidence="1">The sequence shown here is derived from an EMBL/GenBank/DDBJ whole genome shotgun (WGS) entry which is preliminary data.</text>
</comment>
<accession>A0A5M6D4D5</accession>
<reference evidence="1 2" key="1">
    <citation type="submission" date="2019-08" db="EMBL/GenBank/DDBJ databases">
        <authorList>
            <person name="Dhanesh K."/>
            <person name="Kumar G."/>
            <person name="Sasikala C."/>
            <person name="Venkata Ramana C."/>
        </authorList>
    </citation>
    <scope>NUCLEOTIDE SEQUENCE [LARGE SCALE GENOMIC DNA]</scope>
    <source>
        <strain evidence="1 2">JC645</strain>
    </source>
</reference>
<dbReference type="Gene3D" id="1.10.510.10">
    <property type="entry name" value="Transferase(Phosphotransferase) domain 1"/>
    <property type="match status" value="1"/>
</dbReference>
<evidence type="ECO:0000313" key="1">
    <source>
        <dbReference type="EMBL" id="KAA5540045.1"/>
    </source>
</evidence>
<dbReference type="InterPro" id="IPR011009">
    <property type="entry name" value="Kinase-like_dom_sf"/>
</dbReference>
<sequence>MMNDRSPPPVVAPPPNASVEDLIGWLERTRQVQQATALRDLIGDRSLSRDQWIELACVDLIALRRRGCDVRVEDYLQQFPELAVRDDYRLDLIDAELCVRRETARELPRDRWQDRFPDLIEPIGQLMQLGQHLSGGKLLPDESLSPAASSLSPGPVSLGAGPNPDPHAVLGIDDLSGDFSVHRDLTVADAKSVTVRNDETEDDSIDVPIPIKPPAWMVGARCVATGQVEGRRYWLVKGRDADRGDAVAMKILPLPPTVDKAQRTQILDLCEATSRVLHPAWIAPRIAAINNGHLAVVRPWIFGGAYVTPESCDPTDAAAAFEDLSRIAFALAAAHRGGATHGNVIAANLIRDHDGRLNLVDAASSVGGWSHDLACWKQDPSTFLTTRIRHDTVGMLRLVVAVCMGVWEPRTRDQLLEIVGGVDPSAPDGCAIIGEKLQAWSDGVSTQTKRRWWQSG</sequence>
<dbReference type="SUPFAM" id="SSF56112">
    <property type="entry name" value="Protein kinase-like (PK-like)"/>
    <property type="match status" value="1"/>
</dbReference>
<organism evidence="1 2">
    <name type="scientific">Roseiconus nitratireducens</name>
    <dbReference type="NCBI Taxonomy" id="2605748"/>
    <lineage>
        <taxon>Bacteria</taxon>
        <taxon>Pseudomonadati</taxon>
        <taxon>Planctomycetota</taxon>
        <taxon>Planctomycetia</taxon>
        <taxon>Pirellulales</taxon>
        <taxon>Pirellulaceae</taxon>
        <taxon>Roseiconus</taxon>
    </lineage>
</organism>
<dbReference type="Gene3D" id="3.30.200.20">
    <property type="entry name" value="Phosphorylase Kinase, domain 1"/>
    <property type="match status" value="1"/>
</dbReference>
<name>A0A5M6D4D5_9BACT</name>
<gene>
    <name evidence="1" type="ORF">FYK55_22285</name>
</gene>
<proteinExistence type="predicted"/>
<evidence type="ECO:0008006" key="3">
    <source>
        <dbReference type="Google" id="ProtNLM"/>
    </source>
</evidence>
<dbReference type="EMBL" id="VWOX01000015">
    <property type="protein sequence ID" value="KAA5540045.1"/>
    <property type="molecule type" value="Genomic_DNA"/>
</dbReference>
<protein>
    <recommendedName>
        <fullName evidence="3">Protein kinase domain-containing protein</fullName>
    </recommendedName>
</protein>
<dbReference type="AlphaFoldDB" id="A0A5M6D4D5"/>
<dbReference type="Proteomes" id="UP000324479">
    <property type="component" value="Unassembled WGS sequence"/>
</dbReference>